<comment type="caution">
    <text evidence="1">The sequence shown here is derived from an EMBL/GenBank/DDBJ whole genome shotgun (WGS) entry which is preliminary data.</text>
</comment>
<name>A0ABP8QME3_9ACTN</name>
<dbReference type="Proteomes" id="UP001500503">
    <property type="component" value="Unassembled WGS sequence"/>
</dbReference>
<proteinExistence type="predicted"/>
<protein>
    <submittedName>
        <fullName evidence="1">Uncharacterized protein</fullName>
    </submittedName>
</protein>
<reference evidence="2" key="1">
    <citation type="journal article" date="2019" name="Int. J. Syst. Evol. Microbiol.">
        <title>The Global Catalogue of Microorganisms (GCM) 10K type strain sequencing project: providing services to taxonomists for standard genome sequencing and annotation.</title>
        <authorList>
            <consortium name="The Broad Institute Genomics Platform"/>
            <consortium name="The Broad Institute Genome Sequencing Center for Infectious Disease"/>
            <person name="Wu L."/>
            <person name="Ma J."/>
        </authorList>
    </citation>
    <scope>NUCLEOTIDE SEQUENCE [LARGE SCALE GENOMIC DNA]</scope>
    <source>
        <strain evidence="2">JCM 17933</strain>
    </source>
</reference>
<gene>
    <name evidence="1" type="ORF">GCM10023191_060110</name>
</gene>
<organism evidence="1 2">
    <name type="scientific">Actinoallomurus oryzae</name>
    <dbReference type="NCBI Taxonomy" id="502180"/>
    <lineage>
        <taxon>Bacteria</taxon>
        <taxon>Bacillati</taxon>
        <taxon>Actinomycetota</taxon>
        <taxon>Actinomycetes</taxon>
        <taxon>Streptosporangiales</taxon>
        <taxon>Thermomonosporaceae</taxon>
        <taxon>Actinoallomurus</taxon>
    </lineage>
</organism>
<accession>A0ABP8QME3</accession>
<dbReference type="EMBL" id="BAABHF010000036">
    <property type="protein sequence ID" value="GAA4504984.1"/>
    <property type="molecule type" value="Genomic_DNA"/>
</dbReference>
<evidence type="ECO:0000313" key="1">
    <source>
        <dbReference type="EMBL" id="GAA4504984.1"/>
    </source>
</evidence>
<keyword evidence="2" id="KW-1185">Reference proteome</keyword>
<sequence length="256" mass="28737">MWLVTPWLNRRAVRRWERLHMRAVSTLRWEEQGRWAEVADELASIITGYGRLRRLPDVVDSLISARIRRCNALIRAGGVRQALAEADQLTTMLRPDSASLRRLRETVVAAARDARDDTAERLVAEWSAAACPSDGFRLARAVDVPQDASGRAVPAGPGLETEERAALVRYLTEAPLVAVAWGYDPDPFDPDRPEVVPLNLHTDGTWVWSEGLAYFADRYGIAPEPDLLAAIRQRGYRPPEVDEATVHRAAAWVRER</sequence>
<evidence type="ECO:0000313" key="2">
    <source>
        <dbReference type="Proteomes" id="UP001500503"/>
    </source>
</evidence>
<dbReference type="RefSeq" id="WP_345469520.1">
    <property type="nucleotide sequence ID" value="NZ_BAABHF010000036.1"/>
</dbReference>